<evidence type="ECO:0000313" key="8">
    <source>
        <dbReference type="EMBL" id="KAF5745043.1"/>
    </source>
</evidence>
<dbReference type="Gene3D" id="1.10.10.10">
    <property type="entry name" value="Winged helix-like DNA-binding domain superfamily/Winged helix DNA-binding domain"/>
    <property type="match status" value="1"/>
</dbReference>
<gene>
    <name evidence="8" type="ORF">HS088_TW07G00624</name>
</gene>
<comment type="similarity">
    <text evidence="1">Belongs to the aldehyde dehydrogenase family.</text>
</comment>
<dbReference type="AlphaFoldDB" id="A0A7J7DFF0"/>
<evidence type="ECO:0000256" key="5">
    <source>
        <dbReference type="ARBA" id="ARBA00049194"/>
    </source>
</evidence>
<feature type="region of interest" description="Disordered" evidence="6">
    <location>
        <begin position="1087"/>
        <end position="1128"/>
    </location>
</feature>
<evidence type="ECO:0000256" key="4">
    <source>
        <dbReference type="ARBA" id="ARBA00024226"/>
    </source>
</evidence>
<evidence type="ECO:0000256" key="3">
    <source>
        <dbReference type="ARBA" id="ARBA00023027"/>
    </source>
</evidence>
<dbReference type="PANTHER" id="PTHR43570:SF25">
    <property type="entry name" value="ALDEHYDE DEHYDROGENASE FAMILY 3 MEMBER I1, CHLOROPLASTIC"/>
    <property type="match status" value="1"/>
</dbReference>
<feature type="compositionally biased region" description="Polar residues" evidence="6">
    <location>
        <begin position="1145"/>
        <end position="1154"/>
    </location>
</feature>
<dbReference type="Pfam" id="PF00538">
    <property type="entry name" value="Linker_histone"/>
    <property type="match status" value="1"/>
</dbReference>
<evidence type="ECO:0000256" key="6">
    <source>
        <dbReference type="SAM" id="MobiDB-lite"/>
    </source>
</evidence>
<keyword evidence="3" id="KW-0520">NAD</keyword>
<dbReference type="EMBL" id="JAAARO010000007">
    <property type="protein sequence ID" value="KAF5745043.1"/>
    <property type="molecule type" value="Genomic_DNA"/>
</dbReference>
<dbReference type="Pfam" id="PF00171">
    <property type="entry name" value="Aldedh"/>
    <property type="match status" value="1"/>
</dbReference>
<keyword evidence="9" id="KW-1185">Reference proteome</keyword>
<feature type="region of interest" description="Disordered" evidence="6">
    <location>
        <begin position="1033"/>
        <end position="1074"/>
    </location>
</feature>
<dbReference type="PANTHER" id="PTHR43570">
    <property type="entry name" value="ALDEHYDE DEHYDROGENASE"/>
    <property type="match status" value="1"/>
</dbReference>
<dbReference type="GO" id="GO:0005737">
    <property type="term" value="C:cytoplasm"/>
    <property type="evidence" value="ECO:0007669"/>
    <property type="project" value="TreeGrafter"/>
</dbReference>
<dbReference type="SUPFAM" id="SSF53720">
    <property type="entry name" value="ALDH-like"/>
    <property type="match status" value="1"/>
</dbReference>
<dbReference type="InterPro" id="IPR016162">
    <property type="entry name" value="Ald_DH_N"/>
</dbReference>
<reference evidence="8 9" key="1">
    <citation type="journal article" date="2020" name="Nat. Commun.">
        <title>Genome of Tripterygium wilfordii and identification of cytochrome P450 involved in triptolide biosynthesis.</title>
        <authorList>
            <person name="Tu L."/>
            <person name="Su P."/>
            <person name="Zhang Z."/>
            <person name="Gao L."/>
            <person name="Wang J."/>
            <person name="Hu T."/>
            <person name="Zhou J."/>
            <person name="Zhang Y."/>
            <person name="Zhao Y."/>
            <person name="Liu Y."/>
            <person name="Song Y."/>
            <person name="Tong Y."/>
            <person name="Lu Y."/>
            <person name="Yang J."/>
            <person name="Xu C."/>
            <person name="Jia M."/>
            <person name="Peters R.J."/>
            <person name="Huang L."/>
            <person name="Gao W."/>
        </authorList>
    </citation>
    <scope>NUCLEOTIDE SEQUENCE [LARGE SCALE GENOMIC DNA]</scope>
    <source>
        <strain evidence="9">cv. XIE 37</strain>
        <tissue evidence="8">Leaf</tissue>
    </source>
</reference>
<name>A0A7J7DFF0_TRIWF</name>
<dbReference type="FunFam" id="3.40.309.10:FF:000003">
    <property type="entry name" value="Aldehyde dehydrogenase"/>
    <property type="match status" value="1"/>
</dbReference>
<keyword evidence="2" id="KW-0560">Oxidoreductase</keyword>
<dbReference type="InterPro" id="IPR016161">
    <property type="entry name" value="Ald_DH/histidinol_DH"/>
</dbReference>
<dbReference type="SUPFAM" id="SSF46785">
    <property type="entry name" value="Winged helix' DNA-binding domain"/>
    <property type="match status" value="1"/>
</dbReference>
<protein>
    <recommendedName>
        <fullName evidence="4">aldehyde dehydrogenase (NAD(+))</fullName>
        <ecNumber evidence="4">1.2.1.3</ecNumber>
    </recommendedName>
</protein>
<feature type="region of interest" description="Disordered" evidence="6">
    <location>
        <begin position="1145"/>
        <end position="1244"/>
    </location>
</feature>
<comment type="caution">
    <text evidence="8">The sequence shown here is derived from an EMBL/GenBank/DDBJ whole genome shotgun (WGS) entry which is preliminary data.</text>
</comment>
<dbReference type="Gene3D" id="3.40.605.10">
    <property type="entry name" value="Aldehyde Dehydrogenase, Chain A, domain 1"/>
    <property type="match status" value="1"/>
</dbReference>
<dbReference type="InterPro" id="IPR005818">
    <property type="entry name" value="Histone_H1/H5_H15"/>
</dbReference>
<dbReference type="InterPro" id="IPR015590">
    <property type="entry name" value="Aldehyde_DH_dom"/>
</dbReference>
<dbReference type="GO" id="GO:0004029">
    <property type="term" value="F:aldehyde dehydrogenase (NAD+) activity"/>
    <property type="evidence" value="ECO:0007669"/>
    <property type="project" value="UniProtKB-EC"/>
</dbReference>
<dbReference type="InterPro" id="IPR036388">
    <property type="entry name" value="WH-like_DNA-bd_sf"/>
</dbReference>
<feature type="compositionally biased region" description="Low complexity" evidence="6">
    <location>
        <begin position="1087"/>
        <end position="1100"/>
    </location>
</feature>
<dbReference type="Proteomes" id="UP000593562">
    <property type="component" value="Unassembled WGS sequence"/>
</dbReference>
<dbReference type="GO" id="GO:0009737">
    <property type="term" value="P:response to abscisic acid"/>
    <property type="evidence" value="ECO:0007669"/>
    <property type="project" value="UniProtKB-ARBA"/>
</dbReference>
<dbReference type="GO" id="GO:0000786">
    <property type="term" value="C:nucleosome"/>
    <property type="evidence" value="ECO:0007669"/>
    <property type="project" value="InterPro"/>
</dbReference>
<dbReference type="GO" id="GO:0009414">
    <property type="term" value="P:response to water deprivation"/>
    <property type="evidence" value="ECO:0007669"/>
    <property type="project" value="UniProtKB-ARBA"/>
</dbReference>
<comment type="catalytic activity">
    <reaction evidence="5">
        <text>an aldehyde + NAD(+) + H2O = a carboxylate + NADH + 2 H(+)</text>
        <dbReference type="Rhea" id="RHEA:16185"/>
        <dbReference type="ChEBI" id="CHEBI:15377"/>
        <dbReference type="ChEBI" id="CHEBI:15378"/>
        <dbReference type="ChEBI" id="CHEBI:17478"/>
        <dbReference type="ChEBI" id="CHEBI:29067"/>
        <dbReference type="ChEBI" id="CHEBI:57540"/>
        <dbReference type="ChEBI" id="CHEBI:57945"/>
        <dbReference type="EC" id="1.2.1.3"/>
    </reaction>
</comment>
<sequence>MQIAMTKSSCKLAIQELKNWMKPDKVKTPLSTYPSSAETVSEPLGVVLVISTWNYPFLLSLDPVIGAIAAGNAVVLKPSEIAPATSSLLSELLEEYIDISALRVVEGAVAETAALLEQKWDKIFYTGSGRVGRIVMAAAAKHLTPVVLELGGKCPAIVDSSVNLQVTAKRIIGGKWVANNGQACISVDHIITTKEFAPKLIEALRNELEEFFGREPMESKDLSRIVNSYHFARLARLLDEDVVSEKIVHGGQRDETKLRIAPTILLDVPEDSAMMQEEIFGPLLPICTVENIEDAFDMVTSRPKPLVAYVFTNDERMKKEFVQNVSAGGLLINDTILHVTVSTLPFGGVGESGMGSYHGKFSFDAFSHKKAVMYRSFEGDSALRYPPYTTKKERLLKAIFSEDKKTGRRAKRALKREAADKAAAANTSNAFGEVVPNVIGLNLIHPCTGSSKVETPGATTGIILTLRESLQECKDNHATCQKLGLIDAVIEKMAKSNAGILRYREQIKQKLLNNLSSTPDHPAYAAMIHRAIAESKEDRGPSEEEISDFIRQEYKDTKFAAAHSSMLKIHLIKLYKKGEIVCTIENRYIFPDDSDSVAKLKQGKRQKCSHRNVRKHKAEKDDESREGMTDVHCLDQNAGHNHQIKELDDQNRPQEGIVAIFQGQSQEVNVGERHAGQPWMDTPMERDQAREQNVNGFGEYKLAGVSHVNQHETEVTEERNGVIAQGENQATGEKNVRRGLYEKGEGQVTGENHLMEASMSEKIKENDKPETERTEDVLEEIEVSVRETKVLEEHAEVIVEEQNQAKDQRNEPTSELCEGLMDQTTEEQHYLEEPLGGAIEEKDKRQTDGSEEIGDEVPVQQIEVVEEQMGLSRQERSPGNHNTPQYTKKQVESAATMISLPNSFLVTQNVKDSIPKITSMKSMYIGVLKRTKEIQRDLENVVDLLSMLDGSNTNYPQPEMEVAATGHLLKTLPASVDVLTDKMKLMQGKQCKPLDFESALEFTGACEKFSQKLKRQKQLCDQQMELRLNQTSIPTTAEEQSQPAEQQVEHKFRGKHLCPRVQGRVPHKEDVEPSMVERSLPLFHPQDQQQQAEGQFDGRQLQPQGPDLVQSDQPKPQQPRLGRPPKGKVMDMEEALPLNDYSHINVQSNHSGKQQPHYPRLGRPPKKKFTDLGESSPANDQNQIEELRLQKRGLGRPKKYKKTENAKCSLAESTTLHGKDNRQPRRGRGRPPNSRPEARTAVDA</sequence>
<evidence type="ECO:0000259" key="7">
    <source>
        <dbReference type="PROSITE" id="PS51504"/>
    </source>
</evidence>
<organism evidence="8 9">
    <name type="scientific">Tripterygium wilfordii</name>
    <name type="common">Thunder God vine</name>
    <dbReference type="NCBI Taxonomy" id="458696"/>
    <lineage>
        <taxon>Eukaryota</taxon>
        <taxon>Viridiplantae</taxon>
        <taxon>Streptophyta</taxon>
        <taxon>Embryophyta</taxon>
        <taxon>Tracheophyta</taxon>
        <taxon>Spermatophyta</taxon>
        <taxon>Magnoliopsida</taxon>
        <taxon>eudicotyledons</taxon>
        <taxon>Gunneridae</taxon>
        <taxon>Pentapetalae</taxon>
        <taxon>rosids</taxon>
        <taxon>fabids</taxon>
        <taxon>Celastrales</taxon>
        <taxon>Celastraceae</taxon>
        <taxon>Tripterygium</taxon>
    </lineage>
</organism>
<feature type="compositionally biased region" description="Polar residues" evidence="6">
    <location>
        <begin position="1033"/>
        <end position="1045"/>
    </location>
</feature>
<feature type="domain" description="H15" evidence="7">
    <location>
        <begin position="520"/>
        <end position="592"/>
    </location>
</feature>
<dbReference type="InterPro" id="IPR036390">
    <property type="entry name" value="WH_DNA-bd_sf"/>
</dbReference>
<dbReference type="InParanoid" id="A0A7J7DFF0"/>
<dbReference type="Gene3D" id="3.40.309.10">
    <property type="entry name" value="Aldehyde Dehydrogenase, Chain A, domain 2"/>
    <property type="match status" value="1"/>
</dbReference>
<evidence type="ECO:0000256" key="1">
    <source>
        <dbReference type="ARBA" id="ARBA00009986"/>
    </source>
</evidence>
<evidence type="ECO:0000313" key="9">
    <source>
        <dbReference type="Proteomes" id="UP000593562"/>
    </source>
</evidence>
<feature type="compositionally biased region" description="Basic residues" evidence="6">
    <location>
        <begin position="1190"/>
        <end position="1201"/>
    </location>
</feature>
<dbReference type="InterPro" id="IPR012394">
    <property type="entry name" value="Aldehyde_DH_NAD(P)"/>
</dbReference>
<dbReference type="FunFam" id="3.40.605.10:FF:000004">
    <property type="entry name" value="Aldehyde dehydrogenase"/>
    <property type="match status" value="1"/>
</dbReference>
<dbReference type="PROSITE" id="PS51504">
    <property type="entry name" value="H15"/>
    <property type="match status" value="1"/>
</dbReference>
<accession>A0A7J7DFF0</accession>
<dbReference type="InterPro" id="IPR016163">
    <property type="entry name" value="Ald_DH_C"/>
</dbReference>
<dbReference type="GO" id="GO:0006081">
    <property type="term" value="P:aldehyde metabolic process"/>
    <property type="evidence" value="ECO:0007669"/>
    <property type="project" value="InterPro"/>
</dbReference>
<dbReference type="SMART" id="SM00526">
    <property type="entry name" value="H15"/>
    <property type="match status" value="1"/>
</dbReference>
<dbReference type="GO" id="GO:0003677">
    <property type="term" value="F:DNA binding"/>
    <property type="evidence" value="ECO:0007669"/>
    <property type="project" value="InterPro"/>
</dbReference>
<proteinExistence type="inferred from homology"/>
<dbReference type="EC" id="1.2.1.3" evidence="4"/>
<evidence type="ECO:0000256" key="2">
    <source>
        <dbReference type="ARBA" id="ARBA00023002"/>
    </source>
</evidence>
<dbReference type="GO" id="GO:0006334">
    <property type="term" value="P:nucleosome assembly"/>
    <property type="evidence" value="ECO:0007669"/>
    <property type="project" value="InterPro"/>
</dbReference>